<proteinExistence type="predicted"/>
<keyword evidence="2" id="KW-1185">Reference proteome</keyword>
<dbReference type="EMBL" id="BROD01000001">
    <property type="protein sequence ID" value="GKX64783.1"/>
    <property type="molecule type" value="Genomic_DNA"/>
</dbReference>
<evidence type="ECO:0000313" key="2">
    <source>
        <dbReference type="Proteomes" id="UP001058074"/>
    </source>
</evidence>
<accession>A0ACB5R6Z8</accession>
<protein>
    <submittedName>
        <fullName evidence="1">Uncharacterized protein</fullName>
    </submittedName>
</protein>
<dbReference type="Proteomes" id="UP001058074">
    <property type="component" value="Unassembled WGS sequence"/>
</dbReference>
<comment type="caution">
    <text evidence="1">The sequence shown here is derived from an EMBL/GenBank/DDBJ whole genome shotgun (WGS) entry which is preliminary data.</text>
</comment>
<organism evidence="1 2">
    <name type="scientific">Inconstantimicrobium mannanitabidum</name>
    <dbReference type="NCBI Taxonomy" id="1604901"/>
    <lineage>
        <taxon>Bacteria</taxon>
        <taxon>Bacillati</taxon>
        <taxon>Bacillota</taxon>
        <taxon>Clostridia</taxon>
        <taxon>Eubacteriales</taxon>
        <taxon>Clostridiaceae</taxon>
        <taxon>Inconstantimicrobium</taxon>
    </lineage>
</organism>
<reference evidence="1" key="1">
    <citation type="journal article" date="2025" name="Int. J. Syst. Evol. Microbiol.">
        <title>Inconstantimicrobium mannanitabidum sp. nov., a novel member of the family Clostridiaceae isolated from anoxic soil under the treatment of reductive soil disinfestation.</title>
        <authorList>
            <person name="Ueki A."/>
            <person name="Tonouchi A."/>
            <person name="Honma S."/>
            <person name="Kaku N."/>
            <person name="Ueki K."/>
        </authorList>
    </citation>
    <scope>NUCLEOTIDE SEQUENCE</scope>
    <source>
        <strain evidence="1">TW13</strain>
    </source>
</reference>
<sequence length="55" mass="6272">MYAAEEAVKNGIIVKGSNAYKMYLADAYFTTYSEGDITRDNYLYGIEHINFHSVI</sequence>
<name>A0ACB5R6Z8_9CLOT</name>
<gene>
    <name evidence="1" type="ORF">rsdtw13_00410</name>
</gene>
<evidence type="ECO:0000313" key="1">
    <source>
        <dbReference type="EMBL" id="GKX64783.1"/>
    </source>
</evidence>